<evidence type="ECO:0000256" key="4">
    <source>
        <dbReference type="PROSITE-ProRule" id="PRU00470"/>
    </source>
</evidence>
<evidence type="ECO:0000313" key="6">
    <source>
        <dbReference type="EMBL" id="GJU09374.1"/>
    </source>
</evidence>
<accession>A0ABQ5JE64</accession>
<gene>
    <name evidence="6" type="ORF">Tco_1131770</name>
</gene>
<dbReference type="Pfam" id="PF03110">
    <property type="entry name" value="SBP"/>
    <property type="match status" value="1"/>
</dbReference>
<keyword evidence="3" id="KW-0862">Zinc</keyword>
<evidence type="ECO:0000259" key="5">
    <source>
        <dbReference type="PROSITE" id="PS51141"/>
    </source>
</evidence>
<organism evidence="6 7">
    <name type="scientific">Tanacetum coccineum</name>
    <dbReference type="NCBI Taxonomy" id="301880"/>
    <lineage>
        <taxon>Eukaryota</taxon>
        <taxon>Viridiplantae</taxon>
        <taxon>Streptophyta</taxon>
        <taxon>Embryophyta</taxon>
        <taxon>Tracheophyta</taxon>
        <taxon>Spermatophyta</taxon>
        <taxon>Magnoliopsida</taxon>
        <taxon>eudicotyledons</taxon>
        <taxon>Gunneridae</taxon>
        <taxon>Pentapetalae</taxon>
        <taxon>asterids</taxon>
        <taxon>campanulids</taxon>
        <taxon>Asterales</taxon>
        <taxon>Asteraceae</taxon>
        <taxon>Asteroideae</taxon>
        <taxon>Anthemideae</taxon>
        <taxon>Anthemidinae</taxon>
        <taxon>Tanacetum</taxon>
    </lineage>
</organism>
<dbReference type="InterPro" id="IPR044817">
    <property type="entry name" value="SBP-like"/>
</dbReference>
<keyword evidence="2 4" id="KW-0863">Zinc-finger</keyword>
<dbReference type="Gene3D" id="4.10.1100.10">
    <property type="entry name" value="Transcription factor, SBP-box domain"/>
    <property type="match status" value="1"/>
</dbReference>
<evidence type="ECO:0000313" key="7">
    <source>
        <dbReference type="Proteomes" id="UP001151760"/>
    </source>
</evidence>
<evidence type="ECO:0000256" key="1">
    <source>
        <dbReference type="ARBA" id="ARBA00022723"/>
    </source>
</evidence>
<dbReference type="EMBL" id="BQNB010021722">
    <property type="protein sequence ID" value="GJU09374.1"/>
    <property type="molecule type" value="Genomic_DNA"/>
</dbReference>
<dbReference type="PANTHER" id="PTHR31251:SF225">
    <property type="entry name" value="TRANSCRIPTION FACTOR, SBP-BOX-RELATED"/>
    <property type="match status" value="1"/>
</dbReference>
<feature type="non-terminal residue" evidence="6">
    <location>
        <position position="165"/>
    </location>
</feature>
<dbReference type="InterPro" id="IPR036893">
    <property type="entry name" value="SBP_sf"/>
</dbReference>
<dbReference type="SUPFAM" id="SSF103612">
    <property type="entry name" value="SBT domain"/>
    <property type="match status" value="1"/>
</dbReference>
<dbReference type="PANTHER" id="PTHR31251">
    <property type="entry name" value="SQUAMOSA PROMOTER-BINDING-LIKE PROTEIN 4"/>
    <property type="match status" value="1"/>
</dbReference>
<proteinExistence type="predicted"/>
<sequence length="165" mass="18651">MERASINNGGNDMRVHNNNSNLTNNAWDNTNTISTIPTTTSSLAYGGTPYSDYTNQILFNNTFDNHCMRDPHMMCLRLGKRHYCSDTVVVPYRYAAAESSSAANKRSVKQPYPYAVTARCQVDGCHVALSNVKEYYRRHKVCEIHSKAPKVVVFGLQQRFCQQCS</sequence>
<comment type="caution">
    <text evidence="6">The sequence shown here is derived from an EMBL/GenBank/DDBJ whole genome shotgun (WGS) entry which is preliminary data.</text>
</comment>
<reference evidence="6" key="1">
    <citation type="journal article" date="2022" name="Int. J. Mol. Sci.">
        <title>Draft Genome of Tanacetum Coccineum: Genomic Comparison of Closely Related Tanacetum-Family Plants.</title>
        <authorList>
            <person name="Yamashiro T."/>
            <person name="Shiraishi A."/>
            <person name="Nakayama K."/>
            <person name="Satake H."/>
        </authorList>
    </citation>
    <scope>NUCLEOTIDE SEQUENCE</scope>
</reference>
<dbReference type="PROSITE" id="PS51141">
    <property type="entry name" value="ZF_SBP"/>
    <property type="match status" value="1"/>
</dbReference>
<dbReference type="InterPro" id="IPR004333">
    <property type="entry name" value="SBP_dom"/>
</dbReference>
<feature type="domain" description="SBP-type" evidence="5">
    <location>
        <begin position="117"/>
        <end position="165"/>
    </location>
</feature>
<evidence type="ECO:0000256" key="3">
    <source>
        <dbReference type="ARBA" id="ARBA00022833"/>
    </source>
</evidence>
<keyword evidence="7" id="KW-1185">Reference proteome</keyword>
<evidence type="ECO:0000256" key="2">
    <source>
        <dbReference type="ARBA" id="ARBA00022771"/>
    </source>
</evidence>
<reference evidence="6" key="2">
    <citation type="submission" date="2022-01" db="EMBL/GenBank/DDBJ databases">
        <authorList>
            <person name="Yamashiro T."/>
            <person name="Shiraishi A."/>
            <person name="Satake H."/>
            <person name="Nakayama K."/>
        </authorList>
    </citation>
    <scope>NUCLEOTIDE SEQUENCE</scope>
</reference>
<protein>
    <submittedName>
        <fullName evidence="6">Squamosa promoter-binding-like protein 7</fullName>
    </submittedName>
</protein>
<dbReference type="Proteomes" id="UP001151760">
    <property type="component" value="Unassembled WGS sequence"/>
</dbReference>
<name>A0ABQ5JE64_9ASTR</name>
<keyword evidence="1" id="KW-0479">Metal-binding</keyword>